<feature type="non-terminal residue" evidence="1">
    <location>
        <position position="203"/>
    </location>
</feature>
<name>A0ABN8IUM7_9NEOP</name>
<dbReference type="Proteomes" id="UP000837857">
    <property type="component" value="Chromosome 4"/>
</dbReference>
<keyword evidence="2" id="KW-1185">Reference proteome</keyword>
<sequence length="203" mass="20571">MGSQRGGTFNESLPSQAGVAKTMDTVSYGTVGQRCWVCSVRNGGNGVSERTAVSNRRAVRRVGHAGCCVCRYEGSGMNAICQGTSVGSVCQTRGVSAIGCQGSGGISSGSDAEGWCGDEGRCGVSYHGGVPAHDGVEAGVSVSRVVYCAAVAVGIQQRVPAHHAVADASLLLTLHIAGVRVGHAVGEAAVFTMATASLRSRNE</sequence>
<reference evidence="1" key="1">
    <citation type="submission" date="2022-03" db="EMBL/GenBank/DDBJ databases">
        <authorList>
            <person name="Martin H S."/>
        </authorList>
    </citation>
    <scope>NUCLEOTIDE SEQUENCE</scope>
</reference>
<accession>A0ABN8IUM7</accession>
<organism evidence="1 2">
    <name type="scientific">Iphiclides podalirius</name>
    <name type="common">scarce swallowtail</name>
    <dbReference type="NCBI Taxonomy" id="110791"/>
    <lineage>
        <taxon>Eukaryota</taxon>
        <taxon>Metazoa</taxon>
        <taxon>Ecdysozoa</taxon>
        <taxon>Arthropoda</taxon>
        <taxon>Hexapoda</taxon>
        <taxon>Insecta</taxon>
        <taxon>Pterygota</taxon>
        <taxon>Neoptera</taxon>
        <taxon>Endopterygota</taxon>
        <taxon>Lepidoptera</taxon>
        <taxon>Glossata</taxon>
        <taxon>Ditrysia</taxon>
        <taxon>Papilionoidea</taxon>
        <taxon>Papilionidae</taxon>
        <taxon>Papilioninae</taxon>
        <taxon>Iphiclides</taxon>
    </lineage>
</organism>
<gene>
    <name evidence="1" type="ORF">IPOD504_LOCUS13878</name>
</gene>
<dbReference type="EMBL" id="OW152816">
    <property type="protein sequence ID" value="CAH2067446.1"/>
    <property type="molecule type" value="Genomic_DNA"/>
</dbReference>
<evidence type="ECO:0000313" key="2">
    <source>
        <dbReference type="Proteomes" id="UP000837857"/>
    </source>
</evidence>
<proteinExistence type="predicted"/>
<protein>
    <submittedName>
        <fullName evidence="1">Uncharacterized protein</fullName>
    </submittedName>
</protein>
<evidence type="ECO:0000313" key="1">
    <source>
        <dbReference type="EMBL" id="CAH2067446.1"/>
    </source>
</evidence>